<dbReference type="AlphaFoldDB" id="A0AAG5DMS7"/>
<dbReference type="Proteomes" id="UP000075880">
    <property type="component" value="Unassembled WGS sequence"/>
</dbReference>
<name>A0AAG5DMS7_ANOAO</name>
<sequence>PDGRKRKYFDAFLRCQQISATLQRSSPYSEVVVSPTATITSSTRSNLL</sequence>
<reference evidence="1" key="1">
    <citation type="submission" date="2024-04" db="UniProtKB">
        <authorList>
            <consortium name="EnsemblMetazoa"/>
        </authorList>
    </citation>
    <scope>IDENTIFICATION</scope>
    <source>
        <strain evidence="1">EBRO</strain>
    </source>
</reference>
<dbReference type="EnsemblMetazoa" id="ENSAATROPT013447">
    <property type="protein sequence ID" value="ENSAATROPP012235"/>
    <property type="gene ID" value="ENSAATROPG010917"/>
</dbReference>
<protein>
    <submittedName>
        <fullName evidence="1">Uncharacterized protein</fullName>
    </submittedName>
</protein>
<evidence type="ECO:0000313" key="1">
    <source>
        <dbReference type="EnsemblMetazoa" id="ENSAATROPP012235"/>
    </source>
</evidence>
<accession>A0AAG5DMS7</accession>
<organism evidence="1 2">
    <name type="scientific">Anopheles atroparvus</name>
    <name type="common">European mosquito</name>
    <dbReference type="NCBI Taxonomy" id="41427"/>
    <lineage>
        <taxon>Eukaryota</taxon>
        <taxon>Metazoa</taxon>
        <taxon>Ecdysozoa</taxon>
        <taxon>Arthropoda</taxon>
        <taxon>Hexapoda</taxon>
        <taxon>Insecta</taxon>
        <taxon>Pterygota</taxon>
        <taxon>Neoptera</taxon>
        <taxon>Endopterygota</taxon>
        <taxon>Diptera</taxon>
        <taxon>Nematocera</taxon>
        <taxon>Culicoidea</taxon>
        <taxon>Culicidae</taxon>
        <taxon>Anophelinae</taxon>
        <taxon>Anopheles</taxon>
    </lineage>
</organism>
<evidence type="ECO:0000313" key="2">
    <source>
        <dbReference type="Proteomes" id="UP000075880"/>
    </source>
</evidence>
<proteinExistence type="predicted"/>
<keyword evidence="2" id="KW-1185">Reference proteome</keyword>